<evidence type="ECO:0000313" key="1">
    <source>
        <dbReference type="EMBL" id="KAA5836072.1"/>
    </source>
</evidence>
<dbReference type="Proteomes" id="UP000323946">
    <property type="component" value="Unassembled WGS sequence"/>
</dbReference>
<protein>
    <submittedName>
        <fullName evidence="1">Uncharacterized protein</fullName>
    </submittedName>
</protein>
<dbReference type="RefSeq" id="WP_150065731.1">
    <property type="nucleotide sequence ID" value="NZ_VWPH01000003.1"/>
</dbReference>
<name>A0A5M7C294_SACHI</name>
<dbReference type="AlphaFoldDB" id="A0A5M7C294"/>
<accession>A0A5M7C294</accession>
<evidence type="ECO:0000313" key="2">
    <source>
        <dbReference type="Proteomes" id="UP000323946"/>
    </source>
</evidence>
<keyword evidence="2" id="KW-1185">Reference proteome</keyword>
<sequence length="115" mass="12382">MLETGSSEDAIRSSNPDSVEGIVLRLAAFGIQVSEPQQAAFSGLSFDQALRLVEVGELFQIRDCLHDLRVNTENVDEHLANVASNTSNLNTMTQHLGAVVSELESKSAQPEQGSL</sequence>
<reference evidence="1 2" key="1">
    <citation type="submission" date="2019-09" db="EMBL/GenBank/DDBJ databases">
        <title>Draft genome sequence of the thermophilic Saccharopolyspora hirsuta VKM Ac-666T.</title>
        <authorList>
            <person name="Lobastova T.G."/>
            <person name="Fokina V."/>
            <person name="Bragin E.Y."/>
            <person name="Shtratnikova V.Y."/>
            <person name="Starodumova I.P."/>
            <person name="Tarlachkov S.V."/>
            <person name="Donova M.V."/>
        </authorList>
    </citation>
    <scope>NUCLEOTIDE SEQUENCE [LARGE SCALE GENOMIC DNA]</scope>
    <source>
        <strain evidence="1 2">VKM Ac-666</strain>
    </source>
</reference>
<gene>
    <name evidence="1" type="ORF">F1721_06965</name>
</gene>
<comment type="caution">
    <text evidence="1">The sequence shown here is derived from an EMBL/GenBank/DDBJ whole genome shotgun (WGS) entry which is preliminary data.</text>
</comment>
<organism evidence="1 2">
    <name type="scientific">Saccharopolyspora hirsuta</name>
    <dbReference type="NCBI Taxonomy" id="1837"/>
    <lineage>
        <taxon>Bacteria</taxon>
        <taxon>Bacillati</taxon>
        <taxon>Actinomycetota</taxon>
        <taxon>Actinomycetes</taxon>
        <taxon>Pseudonocardiales</taxon>
        <taxon>Pseudonocardiaceae</taxon>
        <taxon>Saccharopolyspora</taxon>
    </lineage>
</organism>
<proteinExistence type="predicted"/>
<dbReference type="EMBL" id="VWPH01000003">
    <property type="protein sequence ID" value="KAA5836072.1"/>
    <property type="molecule type" value="Genomic_DNA"/>
</dbReference>
<dbReference type="OrthoDB" id="9776368at2"/>